<accession>A0AAD4N4M6</accession>
<reference evidence="2" key="1">
    <citation type="submission" date="2022-01" db="EMBL/GenBank/DDBJ databases">
        <title>Genome Sequence Resource for Two Populations of Ditylenchus destructor, the Migratory Endoparasitic Phytonematode.</title>
        <authorList>
            <person name="Zhang H."/>
            <person name="Lin R."/>
            <person name="Xie B."/>
        </authorList>
    </citation>
    <scope>NUCLEOTIDE SEQUENCE</scope>
    <source>
        <strain evidence="2">BazhouSP</strain>
    </source>
</reference>
<evidence type="ECO:0000313" key="3">
    <source>
        <dbReference type="Proteomes" id="UP001201812"/>
    </source>
</evidence>
<gene>
    <name evidence="2" type="ORF">DdX_08097</name>
</gene>
<comment type="caution">
    <text evidence="2">The sequence shown here is derived from an EMBL/GenBank/DDBJ whole genome shotgun (WGS) entry which is preliminary data.</text>
</comment>
<sequence length="67" mass="7008">MINTYLIDDVNLSPEEHARFGRAAAASAVAAGIYIGSLPIQKAIPIIVVSVVVGIIFGIIKVKMGKS</sequence>
<evidence type="ECO:0000256" key="1">
    <source>
        <dbReference type="SAM" id="Phobius"/>
    </source>
</evidence>
<keyword evidence="1" id="KW-1133">Transmembrane helix</keyword>
<keyword evidence="3" id="KW-1185">Reference proteome</keyword>
<name>A0AAD4N4M6_9BILA</name>
<protein>
    <submittedName>
        <fullName evidence="2">Uncharacterized protein</fullName>
    </submittedName>
</protein>
<keyword evidence="1" id="KW-0812">Transmembrane</keyword>
<dbReference type="AlphaFoldDB" id="A0AAD4N4M6"/>
<feature type="transmembrane region" description="Helical" evidence="1">
    <location>
        <begin position="20"/>
        <end position="37"/>
    </location>
</feature>
<dbReference type="EMBL" id="JAKKPZ010000012">
    <property type="protein sequence ID" value="KAI1714830.1"/>
    <property type="molecule type" value="Genomic_DNA"/>
</dbReference>
<keyword evidence="1" id="KW-0472">Membrane</keyword>
<dbReference type="Proteomes" id="UP001201812">
    <property type="component" value="Unassembled WGS sequence"/>
</dbReference>
<feature type="transmembrane region" description="Helical" evidence="1">
    <location>
        <begin position="43"/>
        <end position="62"/>
    </location>
</feature>
<evidence type="ECO:0000313" key="2">
    <source>
        <dbReference type="EMBL" id="KAI1714830.1"/>
    </source>
</evidence>
<organism evidence="2 3">
    <name type="scientific">Ditylenchus destructor</name>
    <dbReference type="NCBI Taxonomy" id="166010"/>
    <lineage>
        <taxon>Eukaryota</taxon>
        <taxon>Metazoa</taxon>
        <taxon>Ecdysozoa</taxon>
        <taxon>Nematoda</taxon>
        <taxon>Chromadorea</taxon>
        <taxon>Rhabditida</taxon>
        <taxon>Tylenchina</taxon>
        <taxon>Tylenchomorpha</taxon>
        <taxon>Sphaerularioidea</taxon>
        <taxon>Anguinidae</taxon>
        <taxon>Anguininae</taxon>
        <taxon>Ditylenchus</taxon>
    </lineage>
</organism>
<proteinExistence type="predicted"/>